<sequence length="356" mass="41320">MIKERISSILIVFVLLAAFLARIPLMSQAGKDYVTFQQSVNDLAFGINPYKDTLRSFQDKDITSGGYAYFPGLLYTFFSLYLVSIISYIPVEILWKIPNLLAEFGVAFLLIKSLRPKGIGTTLVALVIWLFNPYFVLDQRYTYTDAIPVFFMIASMFYLGKDDVVAGALFALAVIFKPFPLFAFPLFLLLSSKKLNFIVSGVLVGLLFSIPFLRSFEDFMTYVRGALFVHEGRSVTGRPFLFYISYFYKIEFIQLIPIKIYTTLATFLGWVLIIAMYFFKRIKNPYILATAALVSFYAFSPVLNRTYLLWFIPFFLISLASFKKHVFFYTIAILFYAFYSWYLWQWIDGFHITRPW</sequence>
<accession>A0A7X9HGI0</accession>
<feature type="transmembrane region" description="Helical" evidence="1">
    <location>
        <begin position="166"/>
        <end position="188"/>
    </location>
</feature>
<evidence type="ECO:0000313" key="2">
    <source>
        <dbReference type="EMBL" id="NMB69919.1"/>
    </source>
</evidence>
<name>A0A7X9HGI0_UNCKA</name>
<feature type="transmembrane region" description="Helical" evidence="1">
    <location>
        <begin position="117"/>
        <end position="136"/>
    </location>
</feature>
<dbReference type="Proteomes" id="UP000526033">
    <property type="component" value="Unassembled WGS sequence"/>
</dbReference>
<feature type="transmembrane region" description="Helical" evidence="1">
    <location>
        <begin position="67"/>
        <end position="86"/>
    </location>
</feature>
<feature type="transmembrane region" description="Helical" evidence="1">
    <location>
        <begin position="195"/>
        <end position="213"/>
    </location>
</feature>
<reference evidence="2 3" key="1">
    <citation type="journal article" date="2020" name="Biotechnol. Biofuels">
        <title>New insights from the biogas microbiome by comprehensive genome-resolved metagenomics of nearly 1600 species originating from multiple anaerobic digesters.</title>
        <authorList>
            <person name="Campanaro S."/>
            <person name="Treu L."/>
            <person name="Rodriguez-R L.M."/>
            <person name="Kovalovszki A."/>
            <person name="Ziels R.M."/>
            <person name="Maus I."/>
            <person name="Zhu X."/>
            <person name="Kougias P.G."/>
            <person name="Basile A."/>
            <person name="Luo G."/>
            <person name="Schluter A."/>
            <person name="Konstantinidis K.T."/>
            <person name="Angelidaki I."/>
        </authorList>
    </citation>
    <scope>NUCLEOTIDE SEQUENCE [LARGE SCALE GENOMIC DNA]</scope>
    <source>
        <strain evidence="2">AS27yjCOA_165</strain>
    </source>
</reference>
<feature type="transmembrane region" description="Helical" evidence="1">
    <location>
        <begin position="258"/>
        <end position="279"/>
    </location>
</feature>
<feature type="transmembrane region" description="Helical" evidence="1">
    <location>
        <begin position="143"/>
        <end position="160"/>
    </location>
</feature>
<gene>
    <name evidence="2" type="ORF">GYA27_01845</name>
</gene>
<keyword evidence="1" id="KW-1133">Transmembrane helix</keyword>
<keyword evidence="1" id="KW-0472">Membrane</keyword>
<comment type="caution">
    <text evidence="2">The sequence shown here is derived from an EMBL/GenBank/DDBJ whole genome shotgun (WGS) entry which is preliminary data.</text>
</comment>
<keyword evidence="1" id="KW-0812">Transmembrane</keyword>
<feature type="transmembrane region" description="Helical" evidence="1">
    <location>
        <begin position="326"/>
        <end position="344"/>
    </location>
</feature>
<dbReference type="AlphaFoldDB" id="A0A7X9HGI0"/>
<proteinExistence type="predicted"/>
<evidence type="ECO:0000313" key="3">
    <source>
        <dbReference type="Proteomes" id="UP000526033"/>
    </source>
</evidence>
<dbReference type="EMBL" id="JAAZNL010000018">
    <property type="protein sequence ID" value="NMB69919.1"/>
    <property type="molecule type" value="Genomic_DNA"/>
</dbReference>
<evidence type="ECO:0000256" key="1">
    <source>
        <dbReference type="SAM" id="Phobius"/>
    </source>
</evidence>
<evidence type="ECO:0008006" key="4">
    <source>
        <dbReference type="Google" id="ProtNLM"/>
    </source>
</evidence>
<protein>
    <recommendedName>
        <fullName evidence="4">DUF2029 domain-containing protein</fullName>
    </recommendedName>
</protein>
<organism evidence="2 3">
    <name type="scientific">candidate division WWE3 bacterium</name>
    <dbReference type="NCBI Taxonomy" id="2053526"/>
    <lineage>
        <taxon>Bacteria</taxon>
        <taxon>Katanobacteria</taxon>
    </lineage>
</organism>